<keyword evidence="2" id="KW-1185">Reference proteome</keyword>
<evidence type="ECO:0000313" key="1">
    <source>
        <dbReference type="EMBL" id="KAG0426740.1"/>
    </source>
</evidence>
<dbReference type="EMBL" id="JABSTQ010009691">
    <property type="protein sequence ID" value="KAG0426740.1"/>
    <property type="molecule type" value="Genomic_DNA"/>
</dbReference>
<organism evidence="1 2">
    <name type="scientific">Ixodes persulcatus</name>
    <name type="common">Taiga tick</name>
    <dbReference type="NCBI Taxonomy" id="34615"/>
    <lineage>
        <taxon>Eukaryota</taxon>
        <taxon>Metazoa</taxon>
        <taxon>Ecdysozoa</taxon>
        <taxon>Arthropoda</taxon>
        <taxon>Chelicerata</taxon>
        <taxon>Arachnida</taxon>
        <taxon>Acari</taxon>
        <taxon>Parasitiformes</taxon>
        <taxon>Ixodida</taxon>
        <taxon>Ixodoidea</taxon>
        <taxon>Ixodidae</taxon>
        <taxon>Ixodinae</taxon>
        <taxon>Ixodes</taxon>
    </lineage>
</organism>
<sequence length="109" mass="11932">MASQIAQILRYAPRMALLLLLCGLEGQASRACNACGPECVTACGTAMFRACCFNYNRKRSVNQRDALTPAPLDEAAFETPVDPPQRSLDAWTLLWVPRRAAAAMPTNLF</sequence>
<proteinExistence type="predicted"/>
<gene>
    <name evidence="1" type="ORF">HPB47_026166</name>
</gene>
<evidence type="ECO:0000313" key="2">
    <source>
        <dbReference type="Proteomes" id="UP000805193"/>
    </source>
</evidence>
<name>A0AC60Q044_IXOPE</name>
<accession>A0AC60Q044</accession>
<protein>
    <submittedName>
        <fullName evidence="1">Uncharacterized protein</fullName>
    </submittedName>
</protein>
<reference evidence="1 2" key="1">
    <citation type="journal article" date="2020" name="Cell">
        <title>Large-Scale Comparative Analyses of Tick Genomes Elucidate Their Genetic Diversity and Vector Capacities.</title>
        <authorList>
            <consortium name="Tick Genome and Microbiome Consortium (TIGMIC)"/>
            <person name="Jia N."/>
            <person name="Wang J."/>
            <person name="Shi W."/>
            <person name="Du L."/>
            <person name="Sun Y."/>
            <person name="Zhan W."/>
            <person name="Jiang J.F."/>
            <person name="Wang Q."/>
            <person name="Zhang B."/>
            <person name="Ji P."/>
            <person name="Bell-Sakyi L."/>
            <person name="Cui X.M."/>
            <person name="Yuan T.T."/>
            <person name="Jiang B.G."/>
            <person name="Yang W.F."/>
            <person name="Lam T.T."/>
            <person name="Chang Q.C."/>
            <person name="Ding S.J."/>
            <person name="Wang X.J."/>
            <person name="Zhu J.G."/>
            <person name="Ruan X.D."/>
            <person name="Zhao L."/>
            <person name="Wei J.T."/>
            <person name="Ye R.Z."/>
            <person name="Que T.C."/>
            <person name="Du C.H."/>
            <person name="Zhou Y.H."/>
            <person name="Cheng J.X."/>
            <person name="Dai P.F."/>
            <person name="Guo W.B."/>
            <person name="Han X.H."/>
            <person name="Huang E.J."/>
            <person name="Li L.F."/>
            <person name="Wei W."/>
            <person name="Gao Y.C."/>
            <person name="Liu J.Z."/>
            <person name="Shao H.Z."/>
            <person name="Wang X."/>
            <person name="Wang C.C."/>
            <person name="Yang T.C."/>
            <person name="Huo Q.B."/>
            <person name="Li W."/>
            <person name="Chen H.Y."/>
            <person name="Chen S.E."/>
            <person name="Zhou L.G."/>
            <person name="Ni X.B."/>
            <person name="Tian J.H."/>
            <person name="Sheng Y."/>
            <person name="Liu T."/>
            <person name="Pan Y.S."/>
            <person name="Xia L.Y."/>
            <person name="Li J."/>
            <person name="Zhao F."/>
            <person name="Cao W.C."/>
        </authorList>
    </citation>
    <scope>NUCLEOTIDE SEQUENCE [LARGE SCALE GENOMIC DNA]</scope>
    <source>
        <strain evidence="1">Iper-2018</strain>
    </source>
</reference>
<comment type="caution">
    <text evidence="1">The sequence shown here is derived from an EMBL/GenBank/DDBJ whole genome shotgun (WGS) entry which is preliminary data.</text>
</comment>
<dbReference type="Proteomes" id="UP000805193">
    <property type="component" value="Unassembled WGS sequence"/>
</dbReference>